<dbReference type="Gene3D" id="3.30.110.70">
    <property type="entry name" value="Hypothetical protein apc22750. Chain B"/>
    <property type="match status" value="1"/>
</dbReference>
<comment type="caution">
    <text evidence="3">The sequence shown here is derived from an EMBL/GenBank/DDBJ whole genome shotgun (WGS) entry which is preliminary data.</text>
</comment>
<dbReference type="Proteomes" id="UP000247515">
    <property type="component" value="Unassembled WGS sequence"/>
</dbReference>
<proteinExistence type="predicted"/>
<dbReference type="EMBL" id="QJJV01000006">
    <property type="protein sequence ID" value="PXX17461.1"/>
    <property type="molecule type" value="Genomic_DNA"/>
</dbReference>
<sequence length="152" mass="15650">MRTPRLTLTAATFASLALAACGTQLKTLPIQPALSAAPTDAFSTAAAERAKVAVYFGKEAHADVARRVGEASHSVRIARSADGADVSCNKALASAIDKLRDDARAKGANAVIDVTTRFHENESNSSTDFTCGVSPSAAAIAVKGDLVVLQAH</sequence>
<dbReference type="RefSeq" id="WP_065061014.1">
    <property type="nucleotide sequence ID" value="NZ_CADFGN010000001.1"/>
</dbReference>
<name>A0A1A5XC46_9BURK</name>
<evidence type="ECO:0000313" key="4">
    <source>
        <dbReference type="Proteomes" id="UP000183529"/>
    </source>
</evidence>
<dbReference type="AlphaFoldDB" id="A0A1A5XC46"/>
<dbReference type="PROSITE" id="PS51257">
    <property type="entry name" value="PROKAR_LIPOPROTEIN"/>
    <property type="match status" value="1"/>
</dbReference>
<dbReference type="OrthoDB" id="9029067at2"/>
<keyword evidence="1" id="KW-0732">Signal</keyword>
<dbReference type="SUPFAM" id="SSF117782">
    <property type="entry name" value="YbjQ-like"/>
    <property type="match status" value="1"/>
</dbReference>
<dbReference type="InterPro" id="IPR035439">
    <property type="entry name" value="UPF0145_dom_sf"/>
</dbReference>
<gene>
    <name evidence="2" type="ORF">C7400_106178</name>
    <name evidence="3" type="ORF">SAMN05216550_103303</name>
</gene>
<feature type="signal peptide" evidence="1">
    <location>
        <begin position="1"/>
        <end position="19"/>
    </location>
</feature>
<dbReference type="GeneID" id="61306004"/>
<accession>A0A1A5XC46</accession>
<feature type="chain" id="PRO_5015053600" evidence="1">
    <location>
        <begin position="20"/>
        <end position="152"/>
    </location>
</feature>
<dbReference type="EMBL" id="FNZM01000003">
    <property type="protein sequence ID" value="SEJ24407.1"/>
    <property type="molecule type" value="Genomic_DNA"/>
</dbReference>
<reference evidence="3 4" key="1">
    <citation type="submission" date="2016-10" db="EMBL/GenBank/DDBJ databases">
        <authorList>
            <person name="Varghese N."/>
            <person name="Submissions S."/>
        </authorList>
    </citation>
    <scope>NUCLEOTIDE SEQUENCE [LARGE SCALE GENOMIC DNA]</scope>
    <source>
        <strain evidence="3 4">LMG 22274</strain>
    </source>
</reference>
<evidence type="ECO:0000313" key="2">
    <source>
        <dbReference type="EMBL" id="PXX17461.1"/>
    </source>
</evidence>
<evidence type="ECO:0000313" key="3">
    <source>
        <dbReference type="EMBL" id="SEJ24407.1"/>
    </source>
</evidence>
<dbReference type="Proteomes" id="UP000183529">
    <property type="component" value="Unassembled WGS sequence"/>
</dbReference>
<reference evidence="2 5" key="2">
    <citation type="submission" date="2018-05" db="EMBL/GenBank/DDBJ databases">
        <title>Genomic Encyclopedia of Type Strains, Phase IV (KMG-V): Genome sequencing to study the core and pangenomes of soil and plant-associated prokaryotes.</title>
        <authorList>
            <person name="Whitman W."/>
        </authorList>
    </citation>
    <scope>NUCLEOTIDE SEQUENCE [LARGE SCALE GENOMIC DNA]</scope>
    <source>
        <strain evidence="2 5">SIr-6563</strain>
    </source>
</reference>
<organism evidence="3 4">
    <name type="scientific">Paraburkholderia tropica</name>
    <dbReference type="NCBI Taxonomy" id="92647"/>
    <lineage>
        <taxon>Bacteria</taxon>
        <taxon>Pseudomonadati</taxon>
        <taxon>Pseudomonadota</taxon>
        <taxon>Betaproteobacteria</taxon>
        <taxon>Burkholderiales</taxon>
        <taxon>Burkholderiaceae</taxon>
        <taxon>Paraburkholderia</taxon>
    </lineage>
</organism>
<evidence type="ECO:0000313" key="5">
    <source>
        <dbReference type="Proteomes" id="UP000247515"/>
    </source>
</evidence>
<keyword evidence="5" id="KW-1185">Reference proteome</keyword>
<protein>
    <submittedName>
        <fullName evidence="3">Uncharacterized protein</fullName>
    </submittedName>
</protein>
<evidence type="ECO:0000256" key="1">
    <source>
        <dbReference type="SAM" id="SignalP"/>
    </source>
</evidence>